<dbReference type="InterPro" id="IPR031780">
    <property type="entry name" value="FAM65_N"/>
</dbReference>
<feature type="region of interest" description="Disordered" evidence="2">
    <location>
        <begin position="387"/>
        <end position="419"/>
    </location>
</feature>
<protein>
    <submittedName>
        <fullName evidence="4">RIPOR family member 3</fullName>
    </submittedName>
</protein>
<sequence>MSVKLTFVSPSDGAGISRSCSFAGFSTVQSRKLAKSLSRSSVRSKMSVKPAKMYPSLQRGTVIWDPRPQQVKKIFEALKKGLNEYLQVHQAELDYLSGRHKDTKRNSRLAFYYDLDKQIRSVERYIRKLEFHISKVEELYETYCIQCRLRDGASNMKHAFSLSPSTKASRESLVELYKNLQECTEDMCLIEGALEVHLGEFHLKMKGLVGYARLCPGDQYEVFVRLGRQKWKLKGKIESDDSQMWDEEEKIFIPNLYEKFEIKVTELRGLTTILVGVVTCDSLDFFTTRRQVIIVDITELGTIKLQLEVIWNPFDTENLFLSPGPTAKFSLGSRKSSLYNWTPPNTPSFREKYYLSVLQQRKNQGDEEQGPCILSYLADCDFEMRLGNENHSSTEPDSFSSKDQKGTETRNVTPASDHRTLPLVLVQDTCVEGRRRRSPTHTTLDILKETPSLDVAPNSPSNSLDLGKEGRDSVSQHWSHQSVEQENVLSVGQKTLNAENDIRPAGSTEALEKLLQEVLDLLKSQNPGQTQLEELEYQLLCIRDKLKFQSEHLLRSGSIHQAFCTLRKMSLHQIKSHAHLRLETFSCLDERLEHNSVAQDGLLL</sequence>
<feature type="region of interest" description="Disordered" evidence="2">
    <location>
        <begin position="448"/>
        <end position="480"/>
    </location>
</feature>
<dbReference type="PANTHER" id="PTHR15829">
    <property type="entry name" value="PROTEIN KINASE PKN/PRK1, EFFECTOR"/>
    <property type="match status" value="1"/>
</dbReference>
<evidence type="ECO:0000259" key="3">
    <source>
        <dbReference type="Pfam" id="PF15903"/>
    </source>
</evidence>
<dbReference type="Pfam" id="PF15903">
    <property type="entry name" value="PL48"/>
    <property type="match status" value="1"/>
</dbReference>
<proteinExistence type="inferred from homology"/>
<reference evidence="4" key="2">
    <citation type="submission" date="2025-09" db="UniProtKB">
        <authorList>
            <consortium name="Ensembl"/>
        </authorList>
    </citation>
    <scope>IDENTIFICATION</scope>
</reference>
<comment type="similarity">
    <text evidence="1">Belongs to the RIPOR family.</text>
</comment>
<evidence type="ECO:0000256" key="1">
    <source>
        <dbReference type="ARBA" id="ARBA00005744"/>
    </source>
</evidence>
<reference evidence="4" key="1">
    <citation type="submission" date="2025-08" db="UniProtKB">
        <authorList>
            <consortium name="Ensembl"/>
        </authorList>
    </citation>
    <scope>IDENTIFICATION</scope>
</reference>
<evidence type="ECO:0000256" key="2">
    <source>
        <dbReference type="SAM" id="MobiDB-lite"/>
    </source>
</evidence>
<dbReference type="AlphaFoldDB" id="A0A8C8SDW9"/>
<evidence type="ECO:0000313" key="4">
    <source>
        <dbReference type="Ensembl" id="ENSPCEP00000017592.1"/>
    </source>
</evidence>
<name>A0A8C8SDW9_9SAUR</name>
<keyword evidence="5" id="KW-1185">Reference proteome</keyword>
<dbReference type="PANTHER" id="PTHR15829:SF15">
    <property type="entry name" value="RIPOR FAMILY MEMBER 3"/>
    <property type="match status" value="1"/>
</dbReference>
<dbReference type="InterPro" id="IPR026136">
    <property type="entry name" value="RIPOR3"/>
</dbReference>
<feature type="domain" description="FAM65 N-terminal" evidence="3">
    <location>
        <begin position="16"/>
        <end position="360"/>
    </location>
</feature>
<evidence type="ECO:0000313" key="5">
    <source>
        <dbReference type="Proteomes" id="UP000694393"/>
    </source>
</evidence>
<organism evidence="4 5">
    <name type="scientific">Pelusios castaneus</name>
    <name type="common">West African mud turtle</name>
    <dbReference type="NCBI Taxonomy" id="367368"/>
    <lineage>
        <taxon>Eukaryota</taxon>
        <taxon>Metazoa</taxon>
        <taxon>Chordata</taxon>
        <taxon>Craniata</taxon>
        <taxon>Vertebrata</taxon>
        <taxon>Euteleostomi</taxon>
        <taxon>Archelosauria</taxon>
        <taxon>Testudinata</taxon>
        <taxon>Testudines</taxon>
        <taxon>Pleurodira</taxon>
        <taxon>Pelomedusidae</taxon>
        <taxon>Pelusios</taxon>
    </lineage>
</organism>
<dbReference type="Proteomes" id="UP000694393">
    <property type="component" value="Unplaced"/>
</dbReference>
<dbReference type="Ensembl" id="ENSPCET00000018202.1">
    <property type="protein sequence ID" value="ENSPCEP00000017592.1"/>
    <property type="gene ID" value="ENSPCEG00000013785.1"/>
</dbReference>
<accession>A0A8C8SDW9</accession>
<feature type="compositionally biased region" description="Basic and acidic residues" evidence="2">
    <location>
        <begin position="387"/>
        <end position="408"/>
    </location>
</feature>